<accession>A0A921RZI2</accession>
<proteinExistence type="predicted"/>
<gene>
    <name evidence="2" type="ORF">BDA96_01G267500</name>
</gene>
<protein>
    <recommendedName>
        <fullName evidence="4">ATPase AAA-type core domain-containing protein</fullName>
    </recommendedName>
</protein>
<dbReference type="EMBL" id="CM027680">
    <property type="protein sequence ID" value="KAG0549584.1"/>
    <property type="molecule type" value="Genomic_DNA"/>
</dbReference>
<dbReference type="Proteomes" id="UP000807115">
    <property type="component" value="Chromosome 1"/>
</dbReference>
<sequence length="74" mass="8548">MAREDVASLGPQAVTKTHQFFDWEKKSDRGFLLFIDEADAFLWRSHFGAIQLPCREVITATYSYEFHGHLITIS</sequence>
<organism evidence="2 3">
    <name type="scientific">Sorghum bicolor</name>
    <name type="common">Sorghum</name>
    <name type="synonym">Sorghum vulgare</name>
    <dbReference type="NCBI Taxonomy" id="4558"/>
    <lineage>
        <taxon>Eukaryota</taxon>
        <taxon>Viridiplantae</taxon>
        <taxon>Streptophyta</taxon>
        <taxon>Embryophyta</taxon>
        <taxon>Tracheophyta</taxon>
        <taxon>Spermatophyta</taxon>
        <taxon>Magnoliopsida</taxon>
        <taxon>Liliopsida</taxon>
        <taxon>Poales</taxon>
        <taxon>Poaceae</taxon>
        <taxon>PACMAD clade</taxon>
        <taxon>Panicoideae</taxon>
        <taxon>Andropogonodae</taxon>
        <taxon>Andropogoneae</taxon>
        <taxon>Sorghinae</taxon>
        <taxon>Sorghum</taxon>
    </lineage>
</organism>
<comment type="caution">
    <text evidence="2">The sequence shown here is derived from an EMBL/GenBank/DDBJ whole genome shotgun (WGS) entry which is preliminary data.</text>
</comment>
<evidence type="ECO:0000256" key="1">
    <source>
        <dbReference type="ARBA" id="ARBA00023054"/>
    </source>
</evidence>
<evidence type="ECO:0000313" key="3">
    <source>
        <dbReference type="Proteomes" id="UP000807115"/>
    </source>
</evidence>
<keyword evidence="1" id="KW-0175">Coiled coil</keyword>
<dbReference type="PANTHER" id="PTHR23075:SF0">
    <property type="entry name" value="ATPASE FAMILY AAA DOMAIN-CONTAINING PROTEIN 3"/>
    <property type="match status" value="1"/>
</dbReference>
<name>A0A921RZI2_SORBI</name>
<reference evidence="2" key="2">
    <citation type="submission" date="2020-10" db="EMBL/GenBank/DDBJ databases">
        <authorList>
            <person name="Cooper E.A."/>
            <person name="Brenton Z.W."/>
            <person name="Flinn B.S."/>
            <person name="Jenkins J."/>
            <person name="Shu S."/>
            <person name="Flowers D."/>
            <person name="Luo F."/>
            <person name="Wang Y."/>
            <person name="Xia P."/>
            <person name="Barry K."/>
            <person name="Daum C."/>
            <person name="Lipzen A."/>
            <person name="Yoshinaga Y."/>
            <person name="Schmutz J."/>
            <person name="Saski C."/>
            <person name="Vermerris W."/>
            <person name="Kresovich S."/>
        </authorList>
    </citation>
    <scope>NUCLEOTIDE SEQUENCE</scope>
</reference>
<evidence type="ECO:0008006" key="4">
    <source>
        <dbReference type="Google" id="ProtNLM"/>
    </source>
</evidence>
<dbReference type="AlphaFoldDB" id="A0A921RZI2"/>
<reference evidence="2" key="1">
    <citation type="journal article" date="2019" name="BMC Genomics">
        <title>A new reference genome for Sorghum bicolor reveals high levels of sequence similarity between sweet and grain genotypes: implications for the genetics of sugar metabolism.</title>
        <authorList>
            <person name="Cooper E.A."/>
            <person name="Brenton Z.W."/>
            <person name="Flinn B.S."/>
            <person name="Jenkins J."/>
            <person name="Shu S."/>
            <person name="Flowers D."/>
            <person name="Luo F."/>
            <person name="Wang Y."/>
            <person name="Xia P."/>
            <person name="Barry K."/>
            <person name="Daum C."/>
            <person name="Lipzen A."/>
            <person name="Yoshinaga Y."/>
            <person name="Schmutz J."/>
            <person name="Saski C."/>
            <person name="Vermerris W."/>
            <person name="Kresovich S."/>
        </authorList>
    </citation>
    <scope>NUCLEOTIDE SEQUENCE</scope>
</reference>
<evidence type="ECO:0000313" key="2">
    <source>
        <dbReference type="EMBL" id="KAG0549584.1"/>
    </source>
</evidence>
<dbReference type="PANTHER" id="PTHR23075">
    <property type="entry name" value="PUTATIVE ATP-ASE"/>
    <property type="match status" value="1"/>
</dbReference>